<dbReference type="GO" id="GO:0005886">
    <property type="term" value="C:plasma membrane"/>
    <property type="evidence" value="ECO:0007669"/>
    <property type="project" value="TreeGrafter"/>
</dbReference>
<gene>
    <name evidence="12" type="primary">FGAQP3_1</name>
    <name evidence="12" type="ORF">LTR91_008634</name>
</gene>
<comment type="similarity">
    <text evidence="2 9">Belongs to the MIP/aquaporin (TC 1.A.8) family.</text>
</comment>
<comment type="caution">
    <text evidence="12">The sequence shown here is derived from an EMBL/GenBank/DDBJ whole genome shotgun (WGS) entry which is preliminary data.</text>
</comment>
<dbReference type="FunFam" id="1.20.1080.10:FF:000014">
    <property type="entry name" value="Aquaporin 1"/>
    <property type="match status" value="1"/>
</dbReference>
<evidence type="ECO:0000256" key="10">
    <source>
        <dbReference type="SAM" id="MobiDB-lite"/>
    </source>
</evidence>
<dbReference type="InterPro" id="IPR034294">
    <property type="entry name" value="Aquaporin_transptr"/>
</dbReference>
<reference evidence="12" key="1">
    <citation type="submission" date="2023-06" db="EMBL/GenBank/DDBJ databases">
        <title>Black Yeasts Isolated from many extreme environments.</title>
        <authorList>
            <person name="Coleine C."/>
            <person name="Stajich J.E."/>
            <person name="Selbmann L."/>
        </authorList>
    </citation>
    <scope>NUCLEOTIDE SEQUENCE</scope>
    <source>
        <strain evidence="12">CCFEE 5200</strain>
    </source>
</reference>
<dbReference type="GO" id="GO:0015250">
    <property type="term" value="F:water channel activity"/>
    <property type="evidence" value="ECO:0007669"/>
    <property type="project" value="TreeGrafter"/>
</dbReference>
<keyword evidence="3 9" id="KW-0813">Transport</keyword>
<dbReference type="PANTHER" id="PTHR19139:SF283">
    <property type="entry name" value="AQUAPORIN"/>
    <property type="match status" value="1"/>
</dbReference>
<dbReference type="InterPro" id="IPR023271">
    <property type="entry name" value="Aquaporin-like"/>
</dbReference>
<organism evidence="12 13">
    <name type="scientific">Friedmanniomyces endolithicus</name>
    <dbReference type="NCBI Taxonomy" id="329885"/>
    <lineage>
        <taxon>Eukaryota</taxon>
        <taxon>Fungi</taxon>
        <taxon>Dikarya</taxon>
        <taxon>Ascomycota</taxon>
        <taxon>Pezizomycotina</taxon>
        <taxon>Dothideomycetes</taxon>
        <taxon>Dothideomycetidae</taxon>
        <taxon>Mycosphaerellales</taxon>
        <taxon>Teratosphaeriaceae</taxon>
        <taxon>Friedmanniomyces</taxon>
    </lineage>
</organism>
<dbReference type="PRINTS" id="PR00783">
    <property type="entry name" value="MINTRINSICP"/>
</dbReference>
<evidence type="ECO:0000256" key="11">
    <source>
        <dbReference type="SAM" id="Phobius"/>
    </source>
</evidence>
<feature type="transmembrane region" description="Helical" evidence="11">
    <location>
        <begin position="36"/>
        <end position="57"/>
    </location>
</feature>
<name>A0AAN6QUE9_9PEZI</name>
<accession>A0AAN6QUE9</accession>
<evidence type="ECO:0000256" key="3">
    <source>
        <dbReference type="ARBA" id="ARBA00022448"/>
    </source>
</evidence>
<dbReference type="InterPro" id="IPR000425">
    <property type="entry name" value="MIP"/>
</dbReference>
<dbReference type="Pfam" id="PF00230">
    <property type="entry name" value="MIP"/>
    <property type="match status" value="1"/>
</dbReference>
<evidence type="ECO:0000256" key="9">
    <source>
        <dbReference type="RuleBase" id="RU000477"/>
    </source>
</evidence>
<keyword evidence="6 11" id="KW-1133">Transmembrane helix</keyword>
<evidence type="ECO:0000256" key="2">
    <source>
        <dbReference type="ARBA" id="ARBA00006175"/>
    </source>
</evidence>
<feature type="transmembrane region" description="Helical" evidence="11">
    <location>
        <begin position="237"/>
        <end position="256"/>
    </location>
</feature>
<comment type="subcellular location">
    <subcellularLocation>
        <location evidence="1">Membrane</location>
        <topology evidence="1">Multi-pass membrane protein</topology>
    </subcellularLocation>
</comment>
<keyword evidence="5" id="KW-0677">Repeat</keyword>
<feature type="transmembrane region" description="Helical" evidence="11">
    <location>
        <begin position="165"/>
        <end position="185"/>
    </location>
</feature>
<comment type="catalytic activity">
    <reaction evidence="8">
        <text>H2O(in) = H2O(out)</text>
        <dbReference type="Rhea" id="RHEA:29667"/>
        <dbReference type="ChEBI" id="CHEBI:15377"/>
    </reaction>
</comment>
<feature type="transmembrane region" description="Helical" evidence="11">
    <location>
        <begin position="192"/>
        <end position="217"/>
    </location>
</feature>
<dbReference type="SUPFAM" id="SSF81338">
    <property type="entry name" value="Aquaporin-like"/>
    <property type="match status" value="1"/>
</dbReference>
<dbReference type="Gene3D" id="1.20.1080.10">
    <property type="entry name" value="Glycerol uptake facilitator protein"/>
    <property type="match status" value="1"/>
</dbReference>
<evidence type="ECO:0000256" key="8">
    <source>
        <dbReference type="ARBA" id="ARBA00034651"/>
    </source>
</evidence>
<dbReference type="EMBL" id="JAUJLE010000067">
    <property type="protein sequence ID" value="KAK0991219.1"/>
    <property type="molecule type" value="Genomic_DNA"/>
</dbReference>
<feature type="transmembrane region" description="Helical" evidence="11">
    <location>
        <begin position="77"/>
        <end position="97"/>
    </location>
</feature>
<evidence type="ECO:0000313" key="13">
    <source>
        <dbReference type="Proteomes" id="UP001175353"/>
    </source>
</evidence>
<evidence type="ECO:0000256" key="5">
    <source>
        <dbReference type="ARBA" id="ARBA00022737"/>
    </source>
</evidence>
<dbReference type="Proteomes" id="UP001175353">
    <property type="component" value="Unassembled WGS sequence"/>
</dbReference>
<feature type="transmembrane region" description="Helical" evidence="11">
    <location>
        <begin position="124"/>
        <end position="145"/>
    </location>
</feature>
<keyword evidence="4 9" id="KW-0812">Transmembrane</keyword>
<keyword evidence="7 11" id="KW-0472">Membrane</keyword>
<proteinExistence type="inferred from homology"/>
<protein>
    <submittedName>
        <fullName evidence="12">Aquaporin-3</fullName>
    </submittedName>
</protein>
<dbReference type="PANTHER" id="PTHR19139">
    <property type="entry name" value="AQUAPORIN TRANSPORTER"/>
    <property type="match status" value="1"/>
</dbReference>
<keyword evidence="13" id="KW-1185">Reference proteome</keyword>
<evidence type="ECO:0000256" key="6">
    <source>
        <dbReference type="ARBA" id="ARBA00022989"/>
    </source>
</evidence>
<feature type="compositionally biased region" description="Gly residues" evidence="10">
    <location>
        <begin position="314"/>
        <end position="327"/>
    </location>
</feature>
<dbReference type="AlphaFoldDB" id="A0AAN6QUE9"/>
<feature type="region of interest" description="Disordered" evidence="10">
    <location>
        <begin position="270"/>
        <end position="335"/>
    </location>
</feature>
<evidence type="ECO:0000256" key="1">
    <source>
        <dbReference type="ARBA" id="ARBA00004141"/>
    </source>
</evidence>
<evidence type="ECO:0000313" key="12">
    <source>
        <dbReference type="EMBL" id="KAK0991219.1"/>
    </source>
</evidence>
<sequence>MGQNDGQRPKPSMDQLMFGLIPVKDSNSQTAFQGHMIAASGEFVGTFLFLLFAFLGHSMAVDTAPNSGPNGVNSNQTVIYIAMSYGFSLLVTVWTLFRISGGLFNPAVTLAMVVTGSVPPVRGLILFPVQIISGICAAAVAAVIIPGDIRVVQTTLTPGMSPAQGVFLEMFLTSQLCFTALMLAAEKSKDTFIAPIGIGLALFVCEIAGVFYTGASLNPARSFGPCVVARDFHTYHWIYWIGPFLGALIAAGYFHFVKFFNYEEANPGQDSAGGQFDREVEQQSASPGAERNSMNMDDMMESGGGNAGKRSRAGTGGQGQGQNGGYHPGYAAERV</sequence>
<evidence type="ECO:0000256" key="4">
    <source>
        <dbReference type="ARBA" id="ARBA00022692"/>
    </source>
</evidence>
<evidence type="ECO:0000256" key="7">
    <source>
        <dbReference type="ARBA" id="ARBA00023136"/>
    </source>
</evidence>